<dbReference type="Pfam" id="PF00361">
    <property type="entry name" value="Proton_antipo_M"/>
    <property type="match status" value="1"/>
</dbReference>
<sequence length="318" mass="35884">MVYLMMDLATFIFMAMTSVESTMKYGLGMLSFVVHQSIASAFLYFSYFIFYWTNIYNEFISLLTVIGLFWKMGLPPFHGWYSSVFMEIAWFECFFLSTIMKIIPAVLLGNIVVFSGWYMLWWGMCVYAFLYSGCASAMQNLIRGFFAYSSISSSCWMVFGAAVSKEIFFFYFFVYSAMVLVMMVICKKWDVKSIVKLGNMSKSDGWLIAFSSYSLAGMPPFAGFMPKLLICCGALYGGSTVTSIVVVGFLVGAIINTAIYIDVANASMKIWNPVFTCPMMGVDSRDLSMKFSVVALFYLFHFVVAVIGMSVGLSHFYD</sequence>
<evidence type="ECO:0000256" key="13">
    <source>
        <dbReference type="ARBA" id="ARBA00023075"/>
    </source>
</evidence>
<evidence type="ECO:0000256" key="9">
    <source>
        <dbReference type="ARBA" id="ARBA00022967"/>
    </source>
</evidence>
<evidence type="ECO:0000256" key="14">
    <source>
        <dbReference type="ARBA" id="ARBA00023128"/>
    </source>
</evidence>
<evidence type="ECO:0000256" key="1">
    <source>
        <dbReference type="ARBA" id="ARBA00004448"/>
    </source>
</evidence>
<evidence type="ECO:0000259" key="19">
    <source>
        <dbReference type="Pfam" id="PF00361"/>
    </source>
</evidence>
<dbReference type="EMBL" id="MK783262">
    <property type="protein sequence ID" value="QDP14169.1"/>
    <property type="molecule type" value="Genomic_DNA"/>
</dbReference>
<evidence type="ECO:0000313" key="20">
    <source>
        <dbReference type="EMBL" id="QDP14169.1"/>
    </source>
</evidence>
<evidence type="ECO:0000256" key="7">
    <source>
        <dbReference type="ARBA" id="ARBA00022692"/>
    </source>
</evidence>
<feature type="transmembrane region" description="Helical" evidence="18">
    <location>
        <begin position="242"/>
        <end position="261"/>
    </location>
</feature>
<keyword evidence="6" id="KW-0679">Respiratory chain</keyword>
<evidence type="ECO:0000256" key="3">
    <source>
        <dbReference type="ARBA" id="ARBA00012944"/>
    </source>
</evidence>
<feature type="transmembrane region" description="Helical" evidence="18">
    <location>
        <begin position="90"/>
        <end position="113"/>
    </location>
</feature>
<dbReference type="PANTHER" id="PTHR46552">
    <property type="entry name" value="NADH-UBIQUINONE OXIDOREDUCTASE CHAIN 2"/>
    <property type="match status" value="1"/>
</dbReference>
<dbReference type="GO" id="GO:0006120">
    <property type="term" value="P:mitochondrial electron transport, NADH to ubiquinone"/>
    <property type="evidence" value="ECO:0007669"/>
    <property type="project" value="TreeGrafter"/>
</dbReference>
<dbReference type="InterPro" id="IPR001750">
    <property type="entry name" value="ND/Mrp_TM"/>
</dbReference>
<evidence type="ECO:0000256" key="10">
    <source>
        <dbReference type="ARBA" id="ARBA00022982"/>
    </source>
</evidence>
<organism evidence="20">
    <name type="scientific">Anadara antiquata</name>
    <dbReference type="NCBI Taxonomy" id="142560"/>
    <lineage>
        <taxon>Eukaryota</taxon>
        <taxon>Metazoa</taxon>
        <taxon>Spiralia</taxon>
        <taxon>Lophotrochozoa</taxon>
        <taxon>Mollusca</taxon>
        <taxon>Bivalvia</taxon>
        <taxon>Autobranchia</taxon>
        <taxon>Pteriomorphia</taxon>
        <taxon>Arcoida</taxon>
        <taxon>Arcoidea</taxon>
        <taxon>Arcidae</taxon>
        <taxon>Anadara</taxon>
    </lineage>
</organism>
<evidence type="ECO:0000256" key="11">
    <source>
        <dbReference type="ARBA" id="ARBA00022989"/>
    </source>
</evidence>
<evidence type="ECO:0000256" key="4">
    <source>
        <dbReference type="ARBA" id="ARBA00021008"/>
    </source>
</evidence>
<keyword evidence="9" id="KW-1278">Translocase</keyword>
<proteinExistence type="inferred from homology"/>
<evidence type="ECO:0000256" key="18">
    <source>
        <dbReference type="SAM" id="Phobius"/>
    </source>
</evidence>
<evidence type="ECO:0000256" key="16">
    <source>
        <dbReference type="ARBA" id="ARBA00031028"/>
    </source>
</evidence>
<gene>
    <name evidence="20" type="primary">ND2</name>
</gene>
<comment type="subcellular location">
    <subcellularLocation>
        <location evidence="1">Mitochondrion inner membrane</location>
        <topology evidence="1">Multi-pass membrane protein</topology>
    </subcellularLocation>
</comment>
<dbReference type="GO" id="GO:0005743">
    <property type="term" value="C:mitochondrial inner membrane"/>
    <property type="evidence" value="ECO:0007669"/>
    <property type="project" value="UniProtKB-SubCell"/>
</dbReference>
<feature type="transmembrane region" description="Helical" evidence="18">
    <location>
        <begin position="293"/>
        <end position="317"/>
    </location>
</feature>
<name>A0A516IDF7_9BIVA</name>
<dbReference type="GO" id="GO:0008137">
    <property type="term" value="F:NADH dehydrogenase (ubiquinone) activity"/>
    <property type="evidence" value="ECO:0007669"/>
    <property type="project" value="UniProtKB-EC"/>
</dbReference>
<feature type="transmembrane region" description="Helical" evidence="18">
    <location>
        <begin position="168"/>
        <end position="186"/>
    </location>
</feature>
<feature type="domain" description="NADH:quinone oxidoreductase/Mrp antiporter transmembrane" evidence="19">
    <location>
        <begin position="49"/>
        <end position="246"/>
    </location>
</feature>
<keyword evidence="15 18" id="KW-0472">Membrane</keyword>
<dbReference type="InterPro" id="IPR050175">
    <property type="entry name" value="Complex_I_Subunit_2"/>
</dbReference>
<comment type="similarity">
    <text evidence="2">Belongs to the complex I subunit 2 family.</text>
</comment>
<feature type="transmembrane region" description="Helical" evidence="18">
    <location>
        <begin position="207"/>
        <end position="236"/>
    </location>
</feature>
<feature type="transmembrane region" description="Helical" evidence="18">
    <location>
        <begin position="45"/>
        <end position="70"/>
    </location>
</feature>
<evidence type="ECO:0000256" key="15">
    <source>
        <dbReference type="ARBA" id="ARBA00023136"/>
    </source>
</evidence>
<evidence type="ECO:0000256" key="8">
    <source>
        <dbReference type="ARBA" id="ARBA00022792"/>
    </source>
</evidence>
<protein>
    <recommendedName>
        <fullName evidence="4">NADH-ubiquinone oxidoreductase chain 2</fullName>
        <ecNumber evidence="3">7.1.1.2</ecNumber>
    </recommendedName>
    <alternativeName>
        <fullName evidence="16">NADH dehydrogenase subunit 2</fullName>
    </alternativeName>
</protein>
<keyword evidence="14 20" id="KW-0496">Mitochondrion</keyword>
<evidence type="ECO:0000256" key="5">
    <source>
        <dbReference type="ARBA" id="ARBA00022448"/>
    </source>
</evidence>
<reference evidence="20" key="1">
    <citation type="journal article" date="2019" name="Mitochondrial DNA Part B Resour">
        <title>Complete mitochondrial genome of the cockle Anadara antiquata (Linnaeus, 1758).</title>
        <authorList>
            <person name="Pu L."/>
            <person name="Liu H."/>
            <person name="Wang G."/>
            <person name="Li B."/>
            <person name="Xia G."/>
            <person name="Shen M."/>
            <person name="Yang M."/>
        </authorList>
    </citation>
    <scope>NUCLEOTIDE SEQUENCE</scope>
</reference>
<keyword evidence="8" id="KW-0999">Mitochondrion inner membrane</keyword>
<evidence type="ECO:0000256" key="17">
    <source>
        <dbReference type="ARBA" id="ARBA00049551"/>
    </source>
</evidence>
<evidence type="ECO:0000256" key="12">
    <source>
        <dbReference type="ARBA" id="ARBA00023027"/>
    </source>
</evidence>
<keyword evidence="13" id="KW-0830">Ubiquinone</keyword>
<keyword evidence="12" id="KW-0520">NAD</keyword>
<keyword evidence="11 18" id="KW-1133">Transmembrane helix</keyword>
<accession>A0A516IDF7</accession>
<keyword evidence="7 18" id="KW-0812">Transmembrane</keyword>
<dbReference type="AlphaFoldDB" id="A0A516IDF7"/>
<evidence type="ECO:0000256" key="2">
    <source>
        <dbReference type="ARBA" id="ARBA00007012"/>
    </source>
</evidence>
<geneLocation type="mitochondrion" evidence="20"/>
<evidence type="ECO:0000256" key="6">
    <source>
        <dbReference type="ARBA" id="ARBA00022660"/>
    </source>
</evidence>
<comment type="catalytic activity">
    <reaction evidence="17">
        <text>a ubiquinone + NADH + 5 H(+)(in) = a ubiquinol + NAD(+) + 4 H(+)(out)</text>
        <dbReference type="Rhea" id="RHEA:29091"/>
        <dbReference type="Rhea" id="RHEA-COMP:9565"/>
        <dbReference type="Rhea" id="RHEA-COMP:9566"/>
        <dbReference type="ChEBI" id="CHEBI:15378"/>
        <dbReference type="ChEBI" id="CHEBI:16389"/>
        <dbReference type="ChEBI" id="CHEBI:17976"/>
        <dbReference type="ChEBI" id="CHEBI:57540"/>
        <dbReference type="ChEBI" id="CHEBI:57945"/>
        <dbReference type="EC" id="7.1.1.2"/>
    </reaction>
</comment>
<dbReference type="PANTHER" id="PTHR46552:SF1">
    <property type="entry name" value="NADH-UBIQUINONE OXIDOREDUCTASE CHAIN 2"/>
    <property type="match status" value="1"/>
</dbReference>
<dbReference type="EC" id="7.1.1.2" evidence="3"/>
<keyword evidence="10" id="KW-0249">Electron transport</keyword>
<feature type="transmembrane region" description="Helical" evidence="18">
    <location>
        <begin position="119"/>
        <end position="138"/>
    </location>
</feature>
<keyword evidence="5" id="KW-0813">Transport</keyword>